<dbReference type="RefSeq" id="WP_118583652.1">
    <property type="nucleotide sequence ID" value="NZ_CABJFX010000047.1"/>
</dbReference>
<proteinExistence type="predicted"/>
<evidence type="ECO:0000313" key="2">
    <source>
        <dbReference type="Proteomes" id="UP000283492"/>
    </source>
</evidence>
<accession>A0A3R6EQ69</accession>
<sequence>MVYSLEDIKTDLKNLSEKQFYTKHIIRSDNWYFEEYLGKNPDEVIHLIDDYRLIVSESFGVSFNSVMMVGSGKLGFSMSPPGAEHPEESKMFLPFNDDEKVRKISDLDIAIISSEIFHEYWKMFRNSYRTRFQSTYVHLYNELYRGYINERNIMAVDGCRKQWNETAAISKKKLRSDLYFRHEISYRIYRNWEDFEDYNIQNIRKIKREDF</sequence>
<protein>
    <submittedName>
        <fullName evidence="1">Uncharacterized protein</fullName>
    </submittedName>
</protein>
<reference evidence="1 2" key="1">
    <citation type="submission" date="2018-08" db="EMBL/GenBank/DDBJ databases">
        <title>A genome reference for cultivated species of the human gut microbiota.</title>
        <authorList>
            <person name="Zou Y."/>
            <person name="Xue W."/>
            <person name="Luo G."/>
        </authorList>
    </citation>
    <scope>NUCLEOTIDE SEQUENCE [LARGE SCALE GENOMIC DNA]</scope>
    <source>
        <strain evidence="1 2">AM42-1AC</strain>
    </source>
</reference>
<name>A0A3R6EQ69_9FIRM</name>
<organism evidence="1 2">
    <name type="scientific">Roseburia inulinivorans</name>
    <dbReference type="NCBI Taxonomy" id="360807"/>
    <lineage>
        <taxon>Bacteria</taxon>
        <taxon>Bacillati</taxon>
        <taxon>Bacillota</taxon>
        <taxon>Clostridia</taxon>
        <taxon>Lachnospirales</taxon>
        <taxon>Lachnospiraceae</taxon>
        <taxon>Roseburia</taxon>
    </lineage>
</organism>
<dbReference type="EMBL" id="QSFX01000047">
    <property type="protein sequence ID" value="RHA82875.1"/>
    <property type="molecule type" value="Genomic_DNA"/>
</dbReference>
<gene>
    <name evidence="1" type="ORF">DW914_17515</name>
</gene>
<dbReference type="AlphaFoldDB" id="A0A3R6EQ69"/>
<dbReference type="Proteomes" id="UP000283492">
    <property type="component" value="Unassembled WGS sequence"/>
</dbReference>
<evidence type="ECO:0000313" key="1">
    <source>
        <dbReference type="EMBL" id="RHA82875.1"/>
    </source>
</evidence>
<comment type="caution">
    <text evidence="1">The sequence shown here is derived from an EMBL/GenBank/DDBJ whole genome shotgun (WGS) entry which is preliminary data.</text>
</comment>